<dbReference type="InterPro" id="IPR020843">
    <property type="entry name" value="ER"/>
</dbReference>
<dbReference type="Gene3D" id="3.40.50.720">
    <property type="entry name" value="NAD(P)-binding Rossmann-like Domain"/>
    <property type="match status" value="1"/>
</dbReference>
<dbReference type="PANTHER" id="PTHR45033">
    <property type="match status" value="1"/>
</dbReference>
<comment type="caution">
    <text evidence="2">The sequence shown here is derived from an EMBL/GenBank/DDBJ whole genome shotgun (WGS) entry which is preliminary data.</text>
</comment>
<dbReference type="InterPro" id="IPR036291">
    <property type="entry name" value="NAD(P)-bd_dom_sf"/>
</dbReference>
<dbReference type="InterPro" id="IPR013154">
    <property type="entry name" value="ADH-like_N"/>
</dbReference>
<dbReference type="SUPFAM" id="SSF50129">
    <property type="entry name" value="GroES-like"/>
    <property type="match status" value="1"/>
</dbReference>
<evidence type="ECO:0000313" key="2">
    <source>
        <dbReference type="EMBL" id="KAK5991029.1"/>
    </source>
</evidence>
<dbReference type="InterPro" id="IPR013149">
    <property type="entry name" value="ADH-like_C"/>
</dbReference>
<sequence>MKHWTINSDEKGLDGLTFVDAPMPQVGDNDILVKLQGASLNYRDLAIPTGKFPFSYKFPVVAGSDGAGEVVQVGPRVTQWKKGDRVVTLFNQAHQYGPVSPSIAATGLGGIVDGTFAQFGVYNESGVVRAPKNLNFVEASTLTAAALTSWNALYGLRSLKPGETVLVQGTGFAKAAGAKVIATTSSARKVEILKQIGADVVINYKEDPNWGQTARKFTPGEAGVDHIIDVGGMGTLKQSLAAVKFEGIINVIGFLAGSADQDIPSAAHALKSVCTIRGLYVGSRAQMEEMVAAIEANDIHPIVDPKIFTLEQAREAYEYLATQQHVGKVCIKIE</sequence>
<dbReference type="InterPro" id="IPR011032">
    <property type="entry name" value="GroES-like_sf"/>
</dbReference>
<dbReference type="SMART" id="SM00829">
    <property type="entry name" value="PKS_ER"/>
    <property type="match status" value="1"/>
</dbReference>
<dbReference type="Proteomes" id="UP001338125">
    <property type="component" value="Unassembled WGS sequence"/>
</dbReference>
<accession>A0ABR0SFT1</accession>
<dbReference type="CDD" id="cd08276">
    <property type="entry name" value="MDR7"/>
    <property type="match status" value="1"/>
</dbReference>
<dbReference type="InterPro" id="IPR052711">
    <property type="entry name" value="Zinc_ADH-like"/>
</dbReference>
<feature type="domain" description="Enoyl reductase (ER)" evidence="1">
    <location>
        <begin position="12"/>
        <end position="331"/>
    </location>
</feature>
<evidence type="ECO:0000259" key="1">
    <source>
        <dbReference type="SMART" id="SM00829"/>
    </source>
</evidence>
<gene>
    <name evidence="2" type="ORF">PT974_09305</name>
</gene>
<dbReference type="Pfam" id="PF08240">
    <property type="entry name" value="ADH_N"/>
    <property type="match status" value="1"/>
</dbReference>
<dbReference type="PANTHER" id="PTHR45033:SF2">
    <property type="entry name" value="ZINC-TYPE ALCOHOL DEHYDROGENASE-LIKE PROTEIN C1773.06C"/>
    <property type="match status" value="1"/>
</dbReference>
<dbReference type="Gene3D" id="3.90.180.10">
    <property type="entry name" value="Medium-chain alcohol dehydrogenases, catalytic domain"/>
    <property type="match status" value="1"/>
</dbReference>
<dbReference type="SUPFAM" id="SSF51735">
    <property type="entry name" value="NAD(P)-binding Rossmann-fold domains"/>
    <property type="match status" value="1"/>
</dbReference>
<keyword evidence="3" id="KW-1185">Reference proteome</keyword>
<dbReference type="Pfam" id="PF00107">
    <property type="entry name" value="ADH_zinc_N"/>
    <property type="match status" value="1"/>
</dbReference>
<reference evidence="2 3" key="1">
    <citation type="submission" date="2024-01" db="EMBL/GenBank/DDBJ databases">
        <title>Complete genome of Cladobotryum mycophilum ATHUM6906.</title>
        <authorList>
            <person name="Christinaki A.C."/>
            <person name="Myridakis A.I."/>
            <person name="Kouvelis V.N."/>
        </authorList>
    </citation>
    <scope>NUCLEOTIDE SEQUENCE [LARGE SCALE GENOMIC DNA]</scope>
    <source>
        <strain evidence="2 3">ATHUM6906</strain>
    </source>
</reference>
<organism evidence="2 3">
    <name type="scientific">Cladobotryum mycophilum</name>
    <dbReference type="NCBI Taxonomy" id="491253"/>
    <lineage>
        <taxon>Eukaryota</taxon>
        <taxon>Fungi</taxon>
        <taxon>Dikarya</taxon>
        <taxon>Ascomycota</taxon>
        <taxon>Pezizomycotina</taxon>
        <taxon>Sordariomycetes</taxon>
        <taxon>Hypocreomycetidae</taxon>
        <taxon>Hypocreales</taxon>
        <taxon>Hypocreaceae</taxon>
        <taxon>Cladobotryum</taxon>
    </lineage>
</organism>
<protein>
    <submittedName>
        <fullName evidence="2">Zinc-type alcohol dehydrogenase-like protein</fullName>
    </submittedName>
</protein>
<name>A0ABR0SFT1_9HYPO</name>
<proteinExistence type="predicted"/>
<dbReference type="EMBL" id="JAVFKD010000014">
    <property type="protein sequence ID" value="KAK5991029.1"/>
    <property type="molecule type" value="Genomic_DNA"/>
</dbReference>
<evidence type="ECO:0000313" key="3">
    <source>
        <dbReference type="Proteomes" id="UP001338125"/>
    </source>
</evidence>